<dbReference type="SUPFAM" id="SSF53254">
    <property type="entry name" value="Phosphoglycerate mutase-like"/>
    <property type="match status" value="1"/>
</dbReference>
<dbReference type="InterPro" id="IPR029033">
    <property type="entry name" value="His_PPase_superfam"/>
</dbReference>
<evidence type="ECO:0000313" key="1">
    <source>
        <dbReference type="EMBL" id="QJD29171.1"/>
    </source>
</evidence>
<organism evidence="1 2">
    <name type="scientific">Methylococcus geothermalis</name>
    <dbReference type="NCBI Taxonomy" id="2681310"/>
    <lineage>
        <taxon>Bacteria</taxon>
        <taxon>Pseudomonadati</taxon>
        <taxon>Pseudomonadota</taxon>
        <taxon>Gammaproteobacteria</taxon>
        <taxon>Methylococcales</taxon>
        <taxon>Methylococcaceae</taxon>
        <taxon>Methylococcus</taxon>
    </lineage>
</organism>
<dbReference type="InterPro" id="IPR013078">
    <property type="entry name" value="His_Pase_superF_clade-1"/>
</dbReference>
<dbReference type="PANTHER" id="PTHR48100:SF1">
    <property type="entry name" value="HISTIDINE PHOSPHATASE FAMILY PROTEIN-RELATED"/>
    <property type="match status" value="1"/>
</dbReference>
<dbReference type="Proteomes" id="UP000503004">
    <property type="component" value="Chromosome"/>
</dbReference>
<keyword evidence="2" id="KW-1185">Reference proteome</keyword>
<dbReference type="Pfam" id="PF00300">
    <property type="entry name" value="His_Phos_1"/>
    <property type="match status" value="1"/>
</dbReference>
<dbReference type="GO" id="GO:0016791">
    <property type="term" value="F:phosphatase activity"/>
    <property type="evidence" value="ECO:0007669"/>
    <property type="project" value="TreeGrafter"/>
</dbReference>
<dbReference type="GO" id="GO:0005737">
    <property type="term" value="C:cytoplasm"/>
    <property type="evidence" value="ECO:0007669"/>
    <property type="project" value="TreeGrafter"/>
</dbReference>
<gene>
    <name evidence="1" type="ORF">GNH96_03785</name>
</gene>
<proteinExistence type="predicted"/>
<reference evidence="2" key="1">
    <citation type="submission" date="2019-12" db="EMBL/GenBank/DDBJ databases">
        <authorList>
            <person name="Awala S.I."/>
            <person name="Rhee S.K."/>
        </authorList>
    </citation>
    <scope>NUCLEOTIDE SEQUENCE [LARGE SCALE GENOMIC DNA]</scope>
    <source>
        <strain evidence="2">IM1</strain>
    </source>
</reference>
<dbReference type="SMART" id="SM00855">
    <property type="entry name" value="PGAM"/>
    <property type="match status" value="1"/>
</dbReference>
<protein>
    <submittedName>
        <fullName evidence="1">Alpha-ribazole phosphatase</fullName>
    </submittedName>
</protein>
<dbReference type="CDD" id="cd07067">
    <property type="entry name" value="HP_PGM_like"/>
    <property type="match status" value="1"/>
</dbReference>
<dbReference type="KEGG" id="metu:GNH96_03785"/>
<dbReference type="PANTHER" id="PTHR48100">
    <property type="entry name" value="BROAD-SPECIFICITY PHOSPHATASE YOR283W-RELATED"/>
    <property type="match status" value="1"/>
</dbReference>
<evidence type="ECO:0000313" key="2">
    <source>
        <dbReference type="Proteomes" id="UP000503004"/>
    </source>
</evidence>
<dbReference type="RefSeq" id="WP_169602419.1">
    <property type="nucleotide sequence ID" value="NZ_CP046565.1"/>
</dbReference>
<sequence length="197" mass="22029">MSRVTIDLLRHGEVDGGLCLGRGCDVPLDARGWSQLRAMLPERPPWTGIATSPLLRCAEFAGELAGRLGLELRIDERFSELGFGEWEGRPWSELYERHGEPLLDFQRRPDCNPAPGGEHYPDFESRVAAAWEDLLGLPGERHWLVVTHAGPIRAILRRVLEFPASRLFGIDVPHACLSRIVRDGEDAPRLVFHGGQP</sequence>
<dbReference type="AlphaFoldDB" id="A0A858Q5S0"/>
<accession>A0A858Q5S0</accession>
<dbReference type="Gene3D" id="3.40.50.1240">
    <property type="entry name" value="Phosphoglycerate mutase-like"/>
    <property type="match status" value="1"/>
</dbReference>
<dbReference type="InterPro" id="IPR050275">
    <property type="entry name" value="PGM_Phosphatase"/>
</dbReference>
<dbReference type="EMBL" id="CP046565">
    <property type="protein sequence ID" value="QJD29171.1"/>
    <property type="molecule type" value="Genomic_DNA"/>
</dbReference>
<name>A0A858Q5S0_9GAMM</name>